<sequence>MLSRSSLIHCVDWTGLTEGSVVICSLCHSLRFATPQNAFPGGAFLQFGKLLRVNGHVAFVLRCNSALIALYCLRVTRTFILGFVGRILKIFLAVLFVSLD</sequence>
<evidence type="ECO:0000313" key="3">
    <source>
        <dbReference type="Proteomes" id="UP000499080"/>
    </source>
</evidence>
<protein>
    <submittedName>
        <fullName evidence="2">Uncharacterized protein</fullName>
    </submittedName>
</protein>
<evidence type="ECO:0000256" key="1">
    <source>
        <dbReference type="SAM" id="Phobius"/>
    </source>
</evidence>
<evidence type="ECO:0000313" key="2">
    <source>
        <dbReference type="EMBL" id="GBM09772.1"/>
    </source>
</evidence>
<keyword evidence="1" id="KW-0812">Transmembrane</keyword>
<dbReference type="EMBL" id="BGPR01000275">
    <property type="protein sequence ID" value="GBM09772.1"/>
    <property type="molecule type" value="Genomic_DNA"/>
</dbReference>
<name>A0A4Y2CZ57_ARAVE</name>
<gene>
    <name evidence="2" type="ORF">AVEN_101813_1</name>
</gene>
<reference evidence="2 3" key="1">
    <citation type="journal article" date="2019" name="Sci. Rep.">
        <title>Orb-weaving spider Araneus ventricosus genome elucidates the spidroin gene catalogue.</title>
        <authorList>
            <person name="Kono N."/>
            <person name="Nakamura H."/>
            <person name="Ohtoshi R."/>
            <person name="Moran D.A.P."/>
            <person name="Shinohara A."/>
            <person name="Yoshida Y."/>
            <person name="Fujiwara M."/>
            <person name="Mori M."/>
            <person name="Tomita M."/>
            <person name="Arakawa K."/>
        </authorList>
    </citation>
    <scope>NUCLEOTIDE SEQUENCE [LARGE SCALE GENOMIC DNA]</scope>
</reference>
<feature type="transmembrane region" description="Helical" evidence="1">
    <location>
        <begin position="80"/>
        <end position="99"/>
    </location>
</feature>
<comment type="caution">
    <text evidence="2">The sequence shown here is derived from an EMBL/GenBank/DDBJ whole genome shotgun (WGS) entry which is preliminary data.</text>
</comment>
<keyword evidence="1" id="KW-1133">Transmembrane helix</keyword>
<dbReference type="Proteomes" id="UP000499080">
    <property type="component" value="Unassembled WGS sequence"/>
</dbReference>
<dbReference type="AlphaFoldDB" id="A0A4Y2CZ57"/>
<keyword evidence="3" id="KW-1185">Reference proteome</keyword>
<accession>A0A4Y2CZ57</accession>
<proteinExistence type="predicted"/>
<keyword evidence="1" id="KW-0472">Membrane</keyword>
<organism evidence="2 3">
    <name type="scientific">Araneus ventricosus</name>
    <name type="common">Orbweaver spider</name>
    <name type="synonym">Epeira ventricosa</name>
    <dbReference type="NCBI Taxonomy" id="182803"/>
    <lineage>
        <taxon>Eukaryota</taxon>
        <taxon>Metazoa</taxon>
        <taxon>Ecdysozoa</taxon>
        <taxon>Arthropoda</taxon>
        <taxon>Chelicerata</taxon>
        <taxon>Arachnida</taxon>
        <taxon>Araneae</taxon>
        <taxon>Araneomorphae</taxon>
        <taxon>Entelegynae</taxon>
        <taxon>Araneoidea</taxon>
        <taxon>Araneidae</taxon>
        <taxon>Araneus</taxon>
    </lineage>
</organism>